<evidence type="ECO:0000313" key="4">
    <source>
        <dbReference type="Proteomes" id="UP000199608"/>
    </source>
</evidence>
<proteinExistence type="predicted"/>
<evidence type="ECO:0000259" key="1">
    <source>
        <dbReference type="Pfam" id="PF00391"/>
    </source>
</evidence>
<dbReference type="GO" id="GO:0016301">
    <property type="term" value="F:kinase activity"/>
    <property type="evidence" value="ECO:0007669"/>
    <property type="project" value="UniProtKB-KW"/>
</dbReference>
<dbReference type="Pfam" id="PF00391">
    <property type="entry name" value="PEP-utilizers"/>
    <property type="match status" value="1"/>
</dbReference>
<dbReference type="SUPFAM" id="SSF52009">
    <property type="entry name" value="Phosphohistidine domain"/>
    <property type="match status" value="1"/>
</dbReference>
<dbReference type="Gene3D" id="3.30.470.20">
    <property type="entry name" value="ATP-grasp fold, B domain"/>
    <property type="match status" value="1"/>
</dbReference>
<protein>
    <submittedName>
        <fullName evidence="3">Pyruvate, water dikinase</fullName>
    </submittedName>
</protein>
<dbReference type="InterPro" id="IPR013815">
    <property type="entry name" value="ATP_grasp_subdomain_1"/>
</dbReference>
<evidence type="ECO:0000259" key="2">
    <source>
        <dbReference type="Pfam" id="PF01326"/>
    </source>
</evidence>
<feature type="domain" description="PEP-utilising enzyme mobile" evidence="1">
    <location>
        <begin position="652"/>
        <end position="723"/>
    </location>
</feature>
<keyword evidence="3" id="KW-0418">Kinase</keyword>
<accession>A0A1H2JJI1</accession>
<dbReference type="InterPro" id="IPR036637">
    <property type="entry name" value="Phosphohistidine_dom_sf"/>
</dbReference>
<dbReference type="Pfam" id="PF01326">
    <property type="entry name" value="PPDK_N"/>
    <property type="match status" value="1"/>
</dbReference>
<dbReference type="RefSeq" id="WP_092237229.1">
    <property type="nucleotide sequence ID" value="NZ_FNLL01000013.1"/>
</dbReference>
<dbReference type="PANTHER" id="PTHR43615">
    <property type="entry name" value="PHOSPHOENOLPYRUVATE SYNTHASE-RELATED"/>
    <property type="match status" value="1"/>
</dbReference>
<dbReference type="InterPro" id="IPR008279">
    <property type="entry name" value="PEP-util_enz_mobile_dom"/>
</dbReference>
<dbReference type="InterPro" id="IPR051549">
    <property type="entry name" value="PEP_Utilizing_Enz"/>
</dbReference>
<dbReference type="AlphaFoldDB" id="A0A1H2JJI1"/>
<dbReference type="Gene3D" id="3.50.30.10">
    <property type="entry name" value="Phosphohistidine domain"/>
    <property type="match status" value="1"/>
</dbReference>
<dbReference type="PANTHER" id="PTHR43615:SF1">
    <property type="entry name" value="PPDK_N DOMAIN-CONTAINING PROTEIN"/>
    <property type="match status" value="1"/>
</dbReference>
<dbReference type="SUPFAM" id="SSF56059">
    <property type="entry name" value="Glutathione synthetase ATP-binding domain-like"/>
    <property type="match status" value="1"/>
</dbReference>
<feature type="domain" description="Pyruvate phosphate dikinase AMP/ATP-binding" evidence="2">
    <location>
        <begin position="16"/>
        <end position="320"/>
    </location>
</feature>
<sequence length="734" mass="82361">MKSFLQLYDITDGDLEQVGGKTLALARLHQHKIRVPKTFCVPCHVYDSYLSGTRLKDRILMEINRKAIEKMRWEEIWDVSLRIRNFFLTTPIPGRLGQSLAREIHTHCGTAPVAVRSSAPAEDGKSTSFAGVHESFLNVSGTDAILKHIRLVWASLYSDAALLYRKELGLDISKSSMAVVIQELIPSDRSGVFFSINPSDSAQSVLESVYGLNQGLVDGDIDPDRWIIDRFSGNILKHTEPMRDHYALPVLDGVSLESLPEDLRNKPPLNEQEIRQVWETGIKAERLFNRPQDMEWAFSRDRLVVLQARPVTSSGFKDSDDKRAWYLSLHRSHENLKTLHDKIENSLIPEMILTADKMGQIHLPEMTNAALANEIKTRQEIYDHWVKVYWADFIPFAHGIRLFGQVYNDAVRPEDPYEFMKLLEKTGLKSIERNRLLEKLADVIRQDPDLNETLAIGDEPAGDHLFMVLLEEFVSKFGDLACQTSGASECYQGNTAIIRIILQFARRPSAPALKNDKTDIHALREKYLACFYSEKQAFAKDILHLGRASYRLRDDDNIHLGRIEARLFEAVREGRNRLADPDAYPFDLERLAELPALSSPLEGPVPSPEKETASGVKDLWLKARQVVGHPAGPGIAKGCARVILEQDDLLEFKQGEVLICQGVDPNMTFVVPLAAAVIEERGGMLIHGAIIAREYGLPCVTGASHITGLIRTGDQVTVDGYLGIVTCDTGELES</sequence>
<keyword evidence="3" id="KW-0670">Pyruvate</keyword>
<keyword evidence="4" id="KW-1185">Reference proteome</keyword>
<dbReference type="InterPro" id="IPR002192">
    <property type="entry name" value="PPDK_AMP/ATP-bd"/>
</dbReference>
<evidence type="ECO:0000313" key="3">
    <source>
        <dbReference type="EMBL" id="SDU56522.1"/>
    </source>
</evidence>
<name>A0A1H2JJI1_9BACT</name>
<dbReference type="Proteomes" id="UP000199608">
    <property type="component" value="Unassembled WGS sequence"/>
</dbReference>
<dbReference type="GO" id="GO:0005524">
    <property type="term" value="F:ATP binding"/>
    <property type="evidence" value="ECO:0007669"/>
    <property type="project" value="InterPro"/>
</dbReference>
<dbReference type="Gene3D" id="3.30.1490.20">
    <property type="entry name" value="ATP-grasp fold, A domain"/>
    <property type="match status" value="1"/>
</dbReference>
<organism evidence="3 4">
    <name type="scientific">Desulfobacula phenolica</name>
    <dbReference type="NCBI Taxonomy" id="90732"/>
    <lineage>
        <taxon>Bacteria</taxon>
        <taxon>Pseudomonadati</taxon>
        <taxon>Thermodesulfobacteriota</taxon>
        <taxon>Desulfobacteria</taxon>
        <taxon>Desulfobacterales</taxon>
        <taxon>Desulfobacteraceae</taxon>
        <taxon>Desulfobacula</taxon>
    </lineage>
</organism>
<reference evidence="4" key="1">
    <citation type="submission" date="2016-10" db="EMBL/GenBank/DDBJ databases">
        <authorList>
            <person name="Varghese N."/>
            <person name="Submissions S."/>
        </authorList>
    </citation>
    <scope>NUCLEOTIDE SEQUENCE [LARGE SCALE GENOMIC DNA]</scope>
    <source>
        <strain evidence="4">DSM 3384</strain>
    </source>
</reference>
<gene>
    <name evidence="3" type="ORF">SAMN04487931_11312</name>
</gene>
<keyword evidence="3" id="KW-0808">Transferase</keyword>
<dbReference type="EMBL" id="FNLL01000013">
    <property type="protein sequence ID" value="SDU56522.1"/>
    <property type="molecule type" value="Genomic_DNA"/>
</dbReference>